<proteinExistence type="inferred from homology"/>
<evidence type="ECO:0000256" key="4">
    <source>
        <dbReference type="ARBA" id="ARBA00022552"/>
    </source>
</evidence>
<dbReference type="VEuPathDB" id="TriTrypDB:BSAL_18050"/>
<evidence type="ECO:0000313" key="9">
    <source>
        <dbReference type="Proteomes" id="UP000051952"/>
    </source>
</evidence>
<dbReference type="GO" id="GO:0030490">
    <property type="term" value="P:maturation of SSU-rRNA"/>
    <property type="evidence" value="ECO:0007669"/>
    <property type="project" value="TreeGrafter"/>
</dbReference>
<keyword evidence="3" id="KW-0690">Ribosome biogenesis</keyword>
<keyword evidence="9" id="KW-1185">Reference proteome</keyword>
<dbReference type="OrthoDB" id="441771at2759"/>
<organism evidence="8 9">
    <name type="scientific">Bodo saltans</name>
    <name type="common">Flagellated protozoan</name>
    <dbReference type="NCBI Taxonomy" id="75058"/>
    <lineage>
        <taxon>Eukaryota</taxon>
        <taxon>Discoba</taxon>
        <taxon>Euglenozoa</taxon>
        <taxon>Kinetoplastea</taxon>
        <taxon>Metakinetoplastina</taxon>
        <taxon>Eubodonida</taxon>
        <taxon>Bodonidae</taxon>
        <taxon>Bodo</taxon>
    </lineage>
</organism>
<comment type="similarity">
    <text evidence="2">Belongs to the NOP14 family.</text>
</comment>
<evidence type="ECO:0000256" key="7">
    <source>
        <dbReference type="SAM" id="MobiDB-lite"/>
    </source>
</evidence>
<comment type="function">
    <text evidence="6">Involved in nucleolar processing of pre-18S ribosomal RNA. Has a role in the nuclear export of 40S pre-ribosomal subunit to the cytoplasm.</text>
</comment>
<reference evidence="9" key="1">
    <citation type="submission" date="2015-09" db="EMBL/GenBank/DDBJ databases">
        <authorList>
            <consortium name="Pathogen Informatics"/>
        </authorList>
    </citation>
    <scope>NUCLEOTIDE SEQUENCE [LARGE SCALE GENOMIC DNA]</scope>
    <source>
        <strain evidence="9">Lake Konstanz</strain>
    </source>
</reference>
<feature type="region of interest" description="Disordered" evidence="7">
    <location>
        <begin position="1"/>
        <end position="159"/>
    </location>
</feature>
<dbReference type="PANTHER" id="PTHR23183:SF0">
    <property type="entry name" value="NUCLEOLAR PROTEIN 14"/>
    <property type="match status" value="1"/>
</dbReference>
<feature type="compositionally biased region" description="Low complexity" evidence="7">
    <location>
        <begin position="124"/>
        <end position="136"/>
    </location>
</feature>
<evidence type="ECO:0000256" key="3">
    <source>
        <dbReference type="ARBA" id="ARBA00022517"/>
    </source>
</evidence>
<dbReference type="AlphaFoldDB" id="A0A0S4JFE1"/>
<dbReference type="GO" id="GO:0030692">
    <property type="term" value="C:Noc4p-Nop14p complex"/>
    <property type="evidence" value="ECO:0007669"/>
    <property type="project" value="TreeGrafter"/>
</dbReference>
<evidence type="ECO:0000256" key="1">
    <source>
        <dbReference type="ARBA" id="ARBA00004604"/>
    </source>
</evidence>
<evidence type="ECO:0000256" key="5">
    <source>
        <dbReference type="ARBA" id="ARBA00023242"/>
    </source>
</evidence>
<feature type="region of interest" description="Disordered" evidence="7">
    <location>
        <begin position="369"/>
        <end position="395"/>
    </location>
</feature>
<protein>
    <submittedName>
        <fullName evidence="8">Nop14-like protein, putative</fullName>
    </submittedName>
</protein>
<feature type="compositionally biased region" description="Polar residues" evidence="7">
    <location>
        <begin position="47"/>
        <end position="56"/>
    </location>
</feature>
<dbReference type="OMA" id="HAQQSAN"/>
<evidence type="ECO:0000256" key="2">
    <source>
        <dbReference type="ARBA" id="ARBA00007466"/>
    </source>
</evidence>
<feature type="compositionally biased region" description="Basic and acidic residues" evidence="7">
    <location>
        <begin position="61"/>
        <end position="70"/>
    </location>
</feature>
<gene>
    <name evidence="8" type="ORF">BSAL_18050</name>
</gene>
<name>A0A0S4JFE1_BODSA</name>
<dbReference type="EMBL" id="CYKH01001681">
    <property type="protein sequence ID" value="CUG88887.1"/>
    <property type="molecule type" value="Genomic_DNA"/>
</dbReference>
<feature type="compositionally biased region" description="Basic and acidic residues" evidence="7">
    <location>
        <begin position="150"/>
        <end position="159"/>
    </location>
</feature>
<feature type="compositionally biased region" description="Polar residues" evidence="7">
    <location>
        <begin position="89"/>
        <end position="102"/>
    </location>
</feature>
<dbReference type="Proteomes" id="UP000051952">
    <property type="component" value="Unassembled WGS sequence"/>
</dbReference>
<dbReference type="Pfam" id="PF04147">
    <property type="entry name" value="Nop14"/>
    <property type="match status" value="1"/>
</dbReference>
<evidence type="ECO:0000256" key="6">
    <source>
        <dbReference type="ARBA" id="ARBA00024695"/>
    </source>
</evidence>
<sequence>MSTKSQLNKSVQYYKTKQESQHAQQSANRFTQKQSQFARREEERQVNETQASSGSVISRFEAGRRQDVRGRTHVPSTSTAAPSYASGNKLMQSGNRRTQKYQLDNVPQDQSSQDRRRPREEVTSFGSLLGASSSSAADRDDGSNSDGDGEGPRKKTRFEKFQEVMTKSKMHRIEQQKERTNRDQETNLLDEEFDGVMHLLHKRDRIQEEREAFLASGNAEMREIMKTFKENRKAKVLRLDGASDSLGVEGLDASDRAVFAKLTKGQLTNPTPVDASTPVEHSVTYDDEEDDFDAIMGSMRMETRKAHAVDRTLTEEEEFEHDQRMQQLQADRGEVPTIGTDSELWTRKEWIQRGGDDVFHMGDEDNVDLEYDEEDEDDDVEELEEGDDADEADDASEDIDLAEDEVAPAAVGPQISSSIANPVDRSLANLEAFSRDASKLSTEKRAIGYQALISDIHAASRRHATSVVGRSTPGDERTSVDSIFAISSLHNSVRVPSHGYGGAPPLRDVV</sequence>
<comment type="subcellular location">
    <subcellularLocation>
        <location evidence="1">Nucleus</location>
        <location evidence="1">Nucleolus</location>
    </subcellularLocation>
</comment>
<feature type="compositionally biased region" description="Basic and acidic residues" evidence="7">
    <location>
        <begin position="112"/>
        <end position="122"/>
    </location>
</feature>
<dbReference type="InterPro" id="IPR007276">
    <property type="entry name" value="Nop14"/>
</dbReference>
<keyword evidence="4" id="KW-0698">rRNA processing</keyword>
<accession>A0A0S4JFE1</accession>
<keyword evidence="5" id="KW-0539">Nucleus</keyword>
<evidence type="ECO:0000313" key="8">
    <source>
        <dbReference type="EMBL" id="CUG88887.1"/>
    </source>
</evidence>
<feature type="compositionally biased region" description="Polar residues" evidence="7">
    <location>
        <begin position="1"/>
        <end position="37"/>
    </location>
</feature>
<dbReference type="PANTHER" id="PTHR23183">
    <property type="entry name" value="NOP14"/>
    <property type="match status" value="1"/>
</dbReference>
<feature type="compositionally biased region" description="Low complexity" evidence="7">
    <location>
        <begin position="75"/>
        <end position="86"/>
    </location>
</feature>
<dbReference type="GO" id="GO:0032040">
    <property type="term" value="C:small-subunit processome"/>
    <property type="evidence" value="ECO:0007669"/>
    <property type="project" value="InterPro"/>
</dbReference>